<proteinExistence type="predicted"/>
<dbReference type="AlphaFoldDB" id="A0A0K2U069"/>
<protein>
    <submittedName>
        <fullName evidence="1">Uncharacterized protein</fullName>
    </submittedName>
</protein>
<dbReference type="EMBL" id="HACA01014313">
    <property type="protein sequence ID" value="CDW31674.1"/>
    <property type="molecule type" value="Transcribed_RNA"/>
</dbReference>
<name>A0A0K2U069_LEPSM</name>
<reference evidence="1" key="1">
    <citation type="submission" date="2014-05" db="EMBL/GenBank/DDBJ databases">
        <authorList>
            <person name="Chronopoulou M."/>
        </authorList>
    </citation>
    <scope>NUCLEOTIDE SEQUENCE</scope>
    <source>
        <tissue evidence="1">Whole organism</tissue>
    </source>
</reference>
<sequence>MSYFEENKVSSLCQLKNKLDLSSLPCNIHPIEGIDNLLFYAIYGLPSQIQCSFQIFDDLTFKLCDCDSIVAHNKFQHICSSNKFQTLTQVGNLLCFCESTSI</sequence>
<accession>A0A0K2U069</accession>
<organism evidence="1">
    <name type="scientific">Lepeophtheirus salmonis</name>
    <name type="common">Salmon louse</name>
    <name type="synonym">Caligus salmonis</name>
    <dbReference type="NCBI Taxonomy" id="72036"/>
    <lineage>
        <taxon>Eukaryota</taxon>
        <taxon>Metazoa</taxon>
        <taxon>Ecdysozoa</taxon>
        <taxon>Arthropoda</taxon>
        <taxon>Crustacea</taxon>
        <taxon>Multicrustacea</taxon>
        <taxon>Hexanauplia</taxon>
        <taxon>Copepoda</taxon>
        <taxon>Siphonostomatoida</taxon>
        <taxon>Caligidae</taxon>
        <taxon>Lepeophtheirus</taxon>
    </lineage>
</organism>
<evidence type="ECO:0000313" key="1">
    <source>
        <dbReference type="EMBL" id="CDW31674.1"/>
    </source>
</evidence>